<evidence type="ECO:0000259" key="3">
    <source>
        <dbReference type="Pfam" id="PF01167"/>
    </source>
</evidence>
<organism evidence="4">
    <name type="scientific">Chlamydomonas leiostraca</name>
    <dbReference type="NCBI Taxonomy" id="1034604"/>
    <lineage>
        <taxon>Eukaryota</taxon>
        <taxon>Viridiplantae</taxon>
        <taxon>Chlorophyta</taxon>
        <taxon>core chlorophytes</taxon>
        <taxon>Chlorophyceae</taxon>
        <taxon>CS clade</taxon>
        <taxon>Chlamydomonadales</taxon>
        <taxon>Chlamydomonadaceae</taxon>
        <taxon>Chlamydomonas</taxon>
    </lineage>
</organism>
<accession>A0A7S0REU7</accession>
<dbReference type="PANTHER" id="PTHR16517:SF7">
    <property type="entry name" value="PROTEIN KING TUBBY"/>
    <property type="match status" value="1"/>
</dbReference>
<dbReference type="SUPFAM" id="SSF54518">
    <property type="entry name" value="Tubby C-terminal domain-like"/>
    <property type="match status" value="1"/>
</dbReference>
<dbReference type="Gene3D" id="3.20.90.10">
    <property type="entry name" value="Tubby Protein, Chain A"/>
    <property type="match status" value="1"/>
</dbReference>
<reference evidence="4" key="1">
    <citation type="submission" date="2021-01" db="EMBL/GenBank/DDBJ databases">
        <authorList>
            <person name="Corre E."/>
            <person name="Pelletier E."/>
            <person name="Niang G."/>
            <person name="Scheremetjew M."/>
            <person name="Finn R."/>
            <person name="Kale V."/>
            <person name="Holt S."/>
            <person name="Cochrane G."/>
            <person name="Meng A."/>
            <person name="Brown T."/>
            <person name="Cohen L."/>
        </authorList>
    </citation>
    <scope>NUCLEOTIDE SEQUENCE</scope>
    <source>
        <strain evidence="4">SAG 11-49</strain>
    </source>
</reference>
<feature type="region of interest" description="Disordered" evidence="2">
    <location>
        <begin position="1"/>
        <end position="49"/>
    </location>
</feature>
<protein>
    <recommendedName>
        <fullName evidence="3">Tubby C-terminal domain-containing protein</fullName>
    </recommendedName>
</protein>
<gene>
    <name evidence="4" type="ORF">CLEI1391_LOCUS6467</name>
</gene>
<dbReference type="Pfam" id="PF01167">
    <property type="entry name" value="Tub"/>
    <property type="match status" value="1"/>
</dbReference>
<feature type="domain" description="Tubby C-terminal" evidence="3">
    <location>
        <begin position="204"/>
        <end position="440"/>
    </location>
</feature>
<feature type="compositionally biased region" description="Polar residues" evidence="2">
    <location>
        <begin position="31"/>
        <end position="43"/>
    </location>
</feature>
<dbReference type="AlphaFoldDB" id="A0A7S0REU7"/>
<dbReference type="EMBL" id="HBFB01011436">
    <property type="protein sequence ID" value="CAD8674655.1"/>
    <property type="molecule type" value="Transcribed_RNA"/>
</dbReference>
<dbReference type="InterPro" id="IPR025659">
    <property type="entry name" value="Tubby-like_C"/>
</dbReference>
<evidence type="ECO:0000256" key="2">
    <source>
        <dbReference type="SAM" id="MobiDB-lite"/>
    </source>
</evidence>
<dbReference type="InterPro" id="IPR000007">
    <property type="entry name" value="Tubby_C"/>
</dbReference>
<dbReference type="PANTHER" id="PTHR16517">
    <property type="entry name" value="TUBBY-RELATED"/>
    <property type="match status" value="1"/>
</dbReference>
<evidence type="ECO:0000313" key="4">
    <source>
        <dbReference type="EMBL" id="CAD8674655.1"/>
    </source>
</evidence>
<feature type="region of interest" description="Disordered" evidence="2">
    <location>
        <begin position="63"/>
        <end position="190"/>
    </location>
</feature>
<proteinExistence type="inferred from homology"/>
<evidence type="ECO:0000256" key="1">
    <source>
        <dbReference type="ARBA" id="ARBA00007129"/>
    </source>
</evidence>
<comment type="similarity">
    <text evidence="1">Belongs to the TUB family.</text>
</comment>
<name>A0A7S0REU7_9CHLO</name>
<sequence length="445" mass="49295">MNGRGGGSSSGSEEDQRYQPVLAERLRGPSGANSPVQRPQSSRHWQKDGVNVYHNELFTEGDVLGGEEAAQGAPNAARPGSSQKMQQQRSTLAARRAERMQGNIYQSNDTGMGRMPGSPAPRPPAGQGGNPRSFAAEPSQNQQGYGYNERDSGQGRGQGNAGSVYGLASTFDPNEDQHQQPNRQVVPRAPVPAPIDLSDIRAFLMQPGPRNGPIMCYIVRDKGSAKMYPKYNLFLQDNKRFLLAARKRKKQTTSNYLVSLDYDDLDRDSPNYFGKLRANFVGTEFTIFDAGDKKNKKSGDDGRAELGCVTYQYNVLGTRGPRKMTGVIPALDSSGRCLYHPQGEEDAMLERLKANRGLDELVIMRNKPPRWNEELNAYCLNFNGRVTEASVKNFQLVTDDNQSHVILQFGKIGKNTFTMDYQWPINAFQAFSICLSSFDNKLACE</sequence>
<dbReference type="PRINTS" id="PR01573">
    <property type="entry name" value="SUPERTUBBY"/>
</dbReference>
<feature type="compositionally biased region" description="Low complexity" evidence="2">
    <location>
        <begin position="179"/>
        <end position="188"/>
    </location>
</feature>
<feature type="compositionally biased region" description="Polar residues" evidence="2">
    <location>
        <begin position="80"/>
        <end position="91"/>
    </location>
</feature>